<keyword evidence="1" id="KW-0812">Transmembrane</keyword>
<feature type="transmembrane region" description="Helical" evidence="1">
    <location>
        <begin position="403"/>
        <end position="420"/>
    </location>
</feature>
<reference evidence="2 3" key="1">
    <citation type="submission" date="2017-09" db="EMBL/GenBank/DDBJ databases">
        <title>Bacterial strain isolated from the female urinary microbiota.</title>
        <authorList>
            <person name="Thomas-White K."/>
            <person name="Kumar N."/>
            <person name="Forster S."/>
            <person name="Putonti C."/>
            <person name="Lawley T."/>
            <person name="Wolfe A.J."/>
        </authorList>
    </citation>
    <scope>NUCLEOTIDE SEQUENCE [LARGE SCALE GENOMIC DNA]</scope>
    <source>
        <strain evidence="2 3">UMB0204</strain>
    </source>
</reference>
<comment type="caution">
    <text evidence="2">The sequence shown here is derived from an EMBL/GenBank/DDBJ whole genome shotgun (WGS) entry which is preliminary data.</text>
</comment>
<feature type="transmembrane region" description="Helical" evidence="1">
    <location>
        <begin position="67"/>
        <end position="87"/>
    </location>
</feature>
<gene>
    <name evidence="2" type="ORF">CJ192_06080</name>
</gene>
<dbReference type="Proteomes" id="UP000235658">
    <property type="component" value="Unassembled WGS sequence"/>
</dbReference>
<evidence type="ECO:0000256" key="1">
    <source>
        <dbReference type="SAM" id="Phobius"/>
    </source>
</evidence>
<name>A0A2N6UJ08_9FIRM</name>
<proteinExistence type="predicted"/>
<dbReference type="EMBL" id="PNHP01000003">
    <property type="protein sequence ID" value="PMC81596.1"/>
    <property type="molecule type" value="Genomic_DNA"/>
</dbReference>
<feature type="transmembrane region" description="Helical" evidence="1">
    <location>
        <begin position="349"/>
        <end position="369"/>
    </location>
</feature>
<feature type="transmembrane region" description="Helical" evidence="1">
    <location>
        <begin position="311"/>
        <end position="329"/>
    </location>
</feature>
<sequence length="424" mass="49480">MNSSIKINNKIFEKIIFIELIFVLFERFLIQNLKTPDYIIYFIDILNIFLFFGLIKNKKNIEFRGLIVLYTILLLFSSITGILNFSTWGGNLATLSIEFRNFVRFPIFFLSCALFLDSESIRKIYKIFMVFFFVNLIFIIYQYLTFHPPGVWTRGDMLNGLFGTEVGGNTFVNVSFLVVIVYALTQWSQNKFKTNRFMVLVGFTLFISAIIELKAFFVEFAMLYIWYFIANKKTYKEFLINIFLIFFIIFISFIGLQIMYKEYPWFYDSMSFQGIKDQLFGSGYTGSGDLNRFTGIFTVCSKLFDGDISKTIFGLGLGNASSKSILGSYPMFFNKFYYTHYDWFSSTYITVQAGIFGIFIYLITFFYLFLKKKINKDYTLNSQIMCILALFLVFYGEALKTDAGYLIYFAISSGFIRIGGNNEQ</sequence>
<feature type="transmembrane region" description="Helical" evidence="1">
    <location>
        <begin position="378"/>
        <end position="397"/>
    </location>
</feature>
<dbReference type="RefSeq" id="WP_102198134.1">
    <property type="nucleotide sequence ID" value="NZ_PNHP01000003.1"/>
</dbReference>
<feature type="transmembrane region" description="Helical" evidence="1">
    <location>
        <begin position="238"/>
        <end position="260"/>
    </location>
</feature>
<feature type="transmembrane region" description="Helical" evidence="1">
    <location>
        <begin position="197"/>
        <end position="226"/>
    </location>
</feature>
<feature type="transmembrane region" description="Helical" evidence="1">
    <location>
        <begin position="166"/>
        <end position="185"/>
    </location>
</feature>
<dbReference type="AlphaFoldDB" id="A0A2N6UJ08"/>
<keyword evidence="1" id="KW-0472">Membrane</keyword>
<protein>
    <submittedName>
        <fullName evidence="2">Uncharacterized protein</fullName>
    </submittedName>
</protein>
<dbReference type="GeneID" id="84578748"/>
<feature type="transmembrane region" description="Helical" evidence="1">
    <location>
        <begin position="99"/>
        <end position="116"/>
    </location>
</feature>
<evidence type="ECO:0000313" key="3">
    <source>
        <dbReference type="Proteomes" id="UP000235658"/>
    </source>
</evidence>
<accession>A0A2N6UJ08</accession>
<evidence type="ECO:0000313" key="2">
    <source>
        <dbReference type="EMBL" id="PMC81596.1"/>
    </source>
</evidence>
<feature type="transmembrane region" description="Helical" evidence="1">
    <location>
        <begin position="128"/>
        <end position="146"/>
    </location>
</feature>
<organism evidence="2 3">
    <name type="scientific">Anaerococcus hydrogenalis</name>
    <dbReference type="NCBI Taxonomy" id="33029"/>
    <lineage>
        <taxon>Bacteria</taxon>
        <taxon>Bacillati</taxon>
        <taxon>Bacillota</taxon>
        <taxon>Tissierellia</taxon>
        <taxon>Tissierellales</taxon>
        <taxon>Peptoniphilaceae</taxon>
        <taxon>Anaerococcus</taxon>
    </lineage>
</organism>
<feature type="transmembrane region" description="Helical" evidence="1">
    <location>
        <begin position="38"/>
        <end position="55"/>
    </location>
</feature>
<keyword evidence="1" id="KW-1133">Transmembrane helix</keyword>